<dbReference type="EMBL" id="GBRH01180765">
    <property type="protein sequence ID" value="JAE17131.1"/>
    <property type="molecule type" value="Transcribed_RNA"/>
</dbReference>
<reference evidence="1" key="1">
    <citation type="submission" date="2014-09" db="EMBL/GenBank/DDBJ databases">
        <authorList>
            <person name="Magalhaes I.L.F."/>
            <person name="Oliveira U."/>
            <person name="Santos F.R."/>
            <person name="Vidigal T.H.D.A."/>
            <person name="Brescovit A.D."/>
            <person name="Santos A.J."/>
        </authorList>
    </citation>
    <scope>NUCLEOTIDE SEQUENCE</scope>
    <source>
        <tissue evidence="1">Shoot tissue taken approximately 20 cm above the soil surface</tissue>
    </source>
</reference>
<evidence type="ECO:0000313" key="1">
    <source>
        <dbReference type="EMBL" id="JAE17131.1"/>
    </source>
</evidence>
<name>A0A0A9G3M8_ARUDO</name>
<organism evidence="1">
    <name type="scientific">Arundo donax</name>
    <name type="common">Giant reed</name>
    <name type="synonym">Donax arundinaceus</name>
    <dbReference type="NCBI Taxonomy" id="35708"/>
    <lineage>
        <taxon>Eukaryota</taxon>
        <taxon>Viridiplantae</taxon>
        <taxon>Streptophyta</taxon>
        <taxon>Embryophyta</taxon>
        <taxon>Tracheophyta</taxon>
        <taxon>Spermatophyta</taxon>
        <taxon>Magnoliopsida</taxon>
        <taxon>Liliopsida</taxon>
        <taxon>Poales</taxon>
        <taxon>Poaceae</taxon>
        <taxon>PACMAD clade</taxon>
        <taxon>Arundinoideae</taxon>
        <taxon>Arundineae</taxon>
        <taxon>Arundo</taxon>
    </lineage>
</organism>
<accession>A0A0A9G3M8</accession>
<sequence>MRGSVPSTRFVLLECSSFSQVITFMLEYCVSAIMACFLQEKPNHELDLCI</sequence>
<proteinExistence type="predicted"/>
<reference evidence="1" key="2">
    <citation type="journal article" date="2015" name="Data Brief">
        <title>Shoot transcriptome of the giant reed, Arundo donax.</title>
        <authorList>
            <person name="Barrero R.A."/>
            <person name="Guerrero F.D."/>
            <person name="Moolhuijzen P."/>
            <person name="Goolsby J.A."/>
            <person name="Tidwell J."/>
            <person name="Bellgard S.E."/>
            <person name="Bellgard M.I."/>
        </authorList>
    </citation>
    <scope>NUCLEOTIDE SEQUENCE</scope>
    <source>
        <tissue evidence="1">Shoot tissue taken approximately 20 cm above the soil surface</tissue>
    </source>
</reference>
<dbReference type="AlphaFoldDB" id="A0A0A9G3M8"/>
<protein>
    <submittedName>
        <fullName evidence="1">Uncharacterized protein</fullName>
    </submittedName>
</protein>